<dbReference type="GO" id="GO:0030497">
    <property type="term" value="P:fatty acid elongation"/>
    <property type="evidence" value="ECO:0007669"/>
    <property type="project" value="TreeGrafter"/>
</dbReference>
<dbReference type="InterPro" id="IPR002347">
    <property type="entry name" value="SDR_fam"/>
</dbReference>
<dbReference type="PRINTS" id="PR00081">
    <property type="entry name" value="GDHRDH"/>
</dbReference>
<evidence type="ECO:0000313" key="5">
    <source>
        <dbReference type="Proteomes" id="UP000287519"/>
    </source>
</evidence>
<dbReference type="GO" id="GO:0016616">
    <property type="term" value="F:oxidoreductase activity, acting on the CH-OH group of donors, NAD or NADP as acceptor"/>
    <property type="evidence" value="ECO:0007669"/>
    <property type="project" value="UniProtKB-ARBA"/>
</dbReference>
<feature type="domain" description="Ketoreductase" evidence="3">
    <location>
        <begin position="6"/>
        <end position="192"/>
    </location>
</feature>
<keyword evidence="5" id="KW-1185">Reference proteome</keyword>
<gene>
    <name evidence="4" type="ORF">Rhow_006657</name>
</gene>
<dbReference type="Pfam" id="PF13561">
    <property type="entry name" value="adh_short_C2"/>
    <property type="match status" value="1"/>
</dbReference>
<dbReference type="PANTHER" id="PTHR42760:SF135">
    <property type="entry name" value="BLL7886 PROTEIN"/>
    <property type="match status" value="1"/>
</dbReference>
<dbReference type="CDD" id="cd05233">
    <property type="entry name" value="SDR_c"/>
    <property type="match status" value="1"/>
</dbReference>
<dbReference type="FunFam" id="3.40.50.720:FF:000084">
    <property type="entry name" value="Short-chain dehydrogenase reductase"/>
    <property type="match status" value="1"/>
</dbReference>
<reference evidence="4 5" key="1">
    <citation type="submission" date="2018-11" db="EMBL/GenBank/DDBJ databases">
        <title>Microbial catabolism of amino acid.</title>
        <authorList>
            <person name="Hibi M."/>
            <person name="Ogawa J."/>
        </authorList>
    </citation>
    <scope>NUCLEOTIDE SEQUENCE [LARGE SCALE GENOMIC DNA]</scope>
    <source>
        <strain evidence="4 5">C31-06</strain>
    </source>
</reference>
<dbReference type="InterPro" id="IPR057326">
    <property type="entry name" value="KR_dom"/>
</dbReference>
<organism evidence="4 5">
    <name type="scientific">Rhodococcus wratislaviensis</name>
    <name type="common">Tsukamurella wratislaviensis</name>
    <dbReference type="NCBI Taxonomy" id="44752"/>
    <lineage>
        <taxon>Bacteria</taxon>
        <taxon>Bacillati</taxon>
        <taxon>Actinomycetota</taxon>
        <taxon>Actinomycetes</taxon>
        <taxon>Mycobacteriales</taxon>
        <taxon>Nocardiaceae</taxon>
        <taxon>Rhodococcus</taxon>
    </lineage>
</organism>
<dbReference type="OrthoDB" id="154414at2"/>
<keyword evidence="2" id="KW-0560">Oxidoreductase</keyword>
<dbReference type="InterPro" id="IPR036291">
    <property type="entry name" value="NAD(P)-bd_dom_sf"/>
</dbReference>
<dbReference type="PANTHER" id="PTHR42760">
    <property type="entry name" value="SHORT-CHAIN DEHYDROGENASES/REDUCTASES FAMILY MEMBER"/>
    <property type="match status" value="1"/>
</dbReference>
<dbReference type="Gene3D" id="3.40.50.720">
    <property type="entry name" value="NAD(P)-binding Rossmann-like Domain"/>
    <property type="match status" value="1"/>
</dbReference>
<dbReference type="SMART" id="SM00822">
    <property type="entry name" value="PKS_KR"/>
    <property type="match status" value="1"/>
</dbReference>
<dbReference type="RefSeq" id="WP_124394464.1">
    <property type="nucleotide sequence ID" value="NZ_BHYM01000060.1"/>
</dbReference>
<comment type="caution">
    <text evidence="4">The sequence shown here is derived from an EMBL/GenBank/DDBJ whole genome shotgun (WGS) entry which is preliminary data.</text>
</comment>
<accession>A0A402CFX2</accession>
<dbReference type="SUPFAM" id="SSF51735">
    <property type="entry name" value="NAD(P)-binding Rossmann-fold domains"/>
    <property type="match status" value="1"/>
</dbReference>
<dbReference type="Proteomes" id="UP000287519">
    <property type="component" value="Unassembled WGS sequence"/>
</dbReference>
<dbReference type="EMBL" id="BHYM01000060">
    <property type="protein sequence ID" value="GCE42528.1"/>
    <property type="molecule type" value="Genomic_DNA"/>
</dbReference>
<evidence type="ECO:0000256" key="1">
    <source>
        <dbReference type="ARBA" id="ARBA00006484"/>
    </source>
</evidence>
<proteinExistence type="inferred from homology"/>
<evidence type="ECO:0000313" key="4">
    <source>
        <dbReference type="EMBL" id="GCE42528.1"/>
    </source>
</evidence>
<evidence type="ECO:0000259" key="3">
    <source>
        <dbReference type="SMART" id="SM00822"/>
    </source>
</evidence>
<dbReference type="AlphaFoldDB" id="A0A402CFX2"/>
<comment type="similarity">
    <text evidence="1">Belongs to the short-chain dehydrogenases/reductases (SDR) family.</text>
</comment>
<name>A0A402CFX2_RHOWR</name>
<dbReference type="PRINTS" id="PR00080">
    <property type="entry name" value="SDRFAMILY"/>
</dbReference>
<protein>
    <submittedName>
        <fullName evidence="4">3-oxoacyl-[acyl-carrier protein] reductase</fullName>
    </submittedName>
</protein>
<evidence type="ECO:0000256" key="2">
    <source>
        <dbReference type="ARBA" id="ARBA00023002"/>
    </source>
</evidence>
<sequence>MTNDNPVAVVTGAGRGIGRALAIRLATDGFDVAGTWNRDEKAADETKSRVEDLGRRCLMYRSDVSDPGATASLVEQVASDFGQVDAVVHNAGIASRGRFVSDTEPAEIQRVLAVHALGAFYLCSGLAPILRKSTRGSIVLMSSVATSNPSPGGAPYMMGKAALEALAQTLGLEERTHGTRVNVVAPGLVATDMGDRLARALTGADDAASLDAAMPFGRVTRPADVADLVSFLVSNAAAQVTGQRIEIHGGKPEVTR</sequence>